<accession>A0AA36C4U4</accession>
<sequence length="167" mass="19012">MTYLEMTAATRPAEHRCKLSTREVNFKPWKYTAQLLLTVWPVFLGFGIVLNLLALIGVLKEPALGGRHENVVLSEIIFNVIRGIFGFAVALMGAHGIFSKSLRSLEYCYFGTFCLLVFTFIGQLALVCLLAQYYFLAMIAFFALWLSFVMWVLKKNIMALEICQECY</sequence>
<name>A0AA36C4U4_9BILA</name>
<feature type="transmembrane region" description="Helical" evidence="1">
    <location>
        <begin position="107"/>
        <end position="127"/>
    </location>
</feature>
<feature type="non-terminal residue" evidence="2">
    <location>
        <position position="1"/>
    </location>
</feature>
<keyword evidence="1" id="KW-0472">Membrane</keyword>
<dbReference type="EMBL" id="CATQJA010000285">
    <property type="protein sequence ID" value="CAJ0558925.1"/>
    <property type="molecule type" value="Genomic_DNA"/>
</dbReference>
<feature type="transmembrane region" description="Helical" evidence="1">
    <location>
        <begin position="35"/>
        <end position="56"/>
    </location>
</feature>
<dbReference type="AlphaFoldDB" id="A0AA36C4U4"/>
<evidence type="ECO:0000256" key="1">
    <source>
        <dbReference type="SAM" id="Phobius"/>
    </source>
</evidence>
<evidence type="ECO:0000313" key="2">
    <source>
        <dbReference type="EMBL" id="CAJ0558925.1"/>
    </source>
</evidence>
<organism evidence="2 3">
    <name type="scientific">Mesorhabditis spiculigera</name>
    <dbReference type="NCBI Taxonomy" id="96644"/>
    <lineage>
        <taxon>Eukaryota</taxon>
        <taxon>Metazoa</taxon>
        <taxon>Ecdysozoa</taxon>
        <taxon>Nematoda</taxon>
        <taxon>Chromadorea</taxon>
        <taxon>Rhabditida</taxon>
        <taxon>Rhabditina</taxon>
        <taxon>Rhabditomorpha</taxon>
        <taxon>Rhabditoidea</taxon>
        <taxon>Rhabditidae</taxon>
        <taxon>Mesorhabditinae</taxon>
        <taxon>Mesorhabditis</taxon>
    </lineage>
</organism>
<protein>
    <submittedName>
        <fullName evidence="2">Uncharacterized protein</fullName>
    </submittedName>
</protein>
<feature type="transmembrane region" description="Helical" evidence="1">
    <location>
        <begin position="133"/>
        <end position="153"/>
    </location>
</feature>
<proteinExistence type="predicted"/>
<comment type="caution">
    <text evidence="2">The sequence shown here is derived from an EMBL/GenBank/DDBJ whole genome shotgun (WGS) entry which is preliminary data.</text>
</comment>
<keyword evidence="1" id="KW-0812">Transmembrane</keyword>
<keyword evidence="1" id="KW-1133">Transmembrane helix</keyword>
<dbReference type="Proteomes" id="UP001177023">
    <property type="component" value="Unassembled WGS sequence"/>
</dbReference>
<gene>
    <name evidence="2" type="ORF">MSPICULIGERA_LOCUS1116</name>
</gene>
<keyword evidence="3" id="KW-1185">Reference proteome</keyword>
<reference evidence="2" key="1">
    <citation type="submission" date="2023-06" db="EMBL/GenBank/DDBJ databases">
        <authorList>
            <person name="Delattre M."/>
        </authorList>
    </citation>
    <scope>NUCLEOTIDE SEQUENCE</scope>
    <source>
        <strain evidence="2">AF72</strain>
    </source>
</reference>
<evidence type="ECO:0000313" key="3">
    <source>
        <dbReference type="Proteomes" id="UP001177023"/>
    </source>
</evidence>
<feature type="transmembrane region" description="Helical" evidence="1">
    <location>
        <begin position="76"/>
        <end position="95"/>
    </location>
</feature>